<dbReference type="RefSeq" id="WP_261535631.1">
    <property type="nucleotide sequence ID" value="NZ_JAHXDE010000002.1"/>
</dbReference>
<evidence type="ECO:0000256" key="1">
    <source>
        <dbReference type="SAM" id="MobiDB-lite"/>
    </source>
</evidence>
<keyword evidence="3" id="KW-1185">Reference proteome</keyword>
<protein>
    <submittedName>
        <fullName evidence="2">Uncharacterized protein</fullName>
    </submittedName>
</protein>
<feature type="region of interest" description="Disordered" evidence="1">
    <location>
        <begin position="112"/>
        <end position="137"/>
    </location>
</feature>
<comment type="caution">
    <text evidence="2">The sequence shown here is derived from an EMBL/GenBank/DDBJ whole genome shotgun (WGS) entry which is preliminary data.</text>
</comment>
<reference evidence="2" key="1">
    <citation type="submission" date="2021-07" db="EMBL/GenBank/DDBJ databases">
        <authorList>
            <person name="Luelf R.H."/>
        </authorList>
    </citation>
    <scope>NUCLEOTIDE SEQUENCE</scope>
    <source>
        <strain evidence="2">TMW 2.2304</strain>
    </source>
</reference>
<evidence type="ECO:0000313" key="3">
    <source>
        <dbReference type="Proteomes" id="UP001145353"/>
    </source>
</evidence>
<gene>
    <name evidence="2" type="ORF">KZO87_05070</name>
</gene>
<reference evidence="2" key="2">
    <citation type="journal article" date="2022" name="Syst. Appl. Microbiol.">
        <title>Chromohalobacter moromii sp. nov., a moderately halophilic bacterium isolated from lupine-based moromi fermentation.</title>
        <authorList>
            <person name="Lulf R.H."/>
            <person name="Hilgarth M."/>
            <person name="Ehrmann M.A."/>
        </authorList>
    </citation>
    <scope>NUCLEOTIDE SEQUENCE</scope>
    <source>
        <strain evidence="2">TMW 2.2304</strain>
    </source>
</reference>
<accession>A0A9X2X0B3</accession>
<organism evidence="2 3">
    <name type="scientific">Chromohalobacter moromii</name>
    <dbReference type="NCBI Taxonomy" id="2860329"/>
    <lineage>
        <taxon>Bacteria</taxon>
        <taxon>Pseudomonadati</taxon>
        <taxon>Pseudomonadota</taxon>
        <taxon>Gammaproteobacteria</taxon>
        <taxon>Oceanospirillales</taxon>
        <taxon>Halomonadaceae</taxon>
        <taxon>Chromohalobacter</taxon>
    </lineage>
</organism>
<evidence type="ECO:0000313" key="2">
    <source>
        <dbReference type="EMBL" id="MCT8504739.1"/>
    </source>
</evidence>
<dbReference type="AlphaFoldDB" id="A0A9X2X0B3"/>
<sequence>MWEDYESYYVREDALAKLKHEVVDEAKRCSIEVRLLGGLLKFTPLGVYTKVLLELEQPNFKNYPVIYKHRNGQLTSEHKGKAVSTKWVVGFLKHHSSEAQDLIKQHEKDEAIRNTQETERDPVKSRPVVSSSLENKPEQTYGYSANKGICPVCNGDGGAAGQCYKCGGSGWA</sequence>
<dbReference type="EMBL" id="JAHXDE010000002">
    <property type="protein sequence ID" value="MCT8504739.1"/>
    <property type="molecule type" value="Genomic_DNA"/>
</dbReference>
<proteinExistence type="predicted"/>
<dbReference type="Proteomes" id="UP001145353">
    <property type="component" value="Unassembled WGS sequence"/>
</dbReference>
<feature type="compositionally biased region" description="Basic and acidic residues" evidence="1">
    <location>
        <begin position="112"/>
        <end position="124"/>
    </location>
</feature>
<name>A0A9X2X0B3_9GAMM</name>